<dbReference type="EMBL" id="VTOW01000003">
    <property type="protein sequence ID" value="NKE72177.1"/>
    <property type="molecule type" value="Genomic_DNA"/>
</dbReference>
<organism evidence="1 2">
    <name type="scientific">Candidatus Manganitrophus noduliformans</name>
    <dbReference type="NCBI Taxonomy" id="2606439"/>
    <lineage>
        <taxon>Bacteria</taxon>
        <taxon>Pseudomonadati</taxon>
        <taxon>Nitrospirota</taxon>
        <taxon>Nitrospiria</taxon>
        <taxon>Candidatus Troglogloeales</taxon>
        <taxon>Candidatus Manganitrophaceae</taxon>
        <taxon>Candidatus Manganitrophus</taxon>
    </lineage>
</organism>
<dbReference type="AlphaFoldDB" id="A0A7X6DRR4"/>
<dbReference type="Proteomes" id="UP000534783">
    <property type="component" value="Unassembled WGS sequence"/>
</dbReference>
<dbReference type="Gene3D" id="3.10.20.860">
    <property type="match status" value="1"/>
</dbReference>
<keyword evidence="2" id="KW-1185">Reference proteome</keyword>
<dbReference type="NCBIfam" id="TIGR03831">
    <property type="entry name" value="YgiT_finger"/>
    <property type="match status" value="1"/>
</dbReference>
<reference evidence="1 2" key="1">
    <citation type="journal article" date="2020" name="Nature">
        <title>Bacterial chemolithoautotrophy via manganese oxidation.</title>
        <authorList>
            <person name="Yu H."/>
            <person name="Leadbetter J.R."/>
        </authorList>
    </citation>
    <scope>NUCLEOTIDE SEQUENCE [LARGE SCALE GENOMIC DNA]</scope>
    <source>
        <strain evidence="1 2">Mn-1</strain>
    </source>
</reference>
<accession>A0A7X6DRR4</accession>
<sequence length="80" mass="9191">MKPFEKCLICGGDLVEKEVEKILRGGVHTAVLKVHAEVCLHCGERLYSQETVRRFEEIRAKLERQETADFEPLGQSFKVM</sequence>
<evidence type="ECO:0000313" key="2">
    <source>
        <dbReference type="Proteomes" id="UP000534783"/>
    </source>
</evidence>
<proteinExistence type="predicted"/>
<dbReference type="InterPro" id="IPR022453">
    <property type="entry name" value="Znf_MqsA-type"/>
</dbReference>
<protein>
    <submittedName>
        <fullName evidence="1">YgiT-type zinc finger protein</fullName>
    </submittedName>
</protein>
<comment type="caution">
    <text evidence="1">The sequence shown here is derived from an EMBL/GenBank/DDBJ whole genome shotgun (WGS) entry which is preliminary data.</text>
</comment>
<name>A0A7X6DRR4_9BACT</name>
<evidence type="ECO:0000313" key="1">
    <source>
        <dbReference type="EMBL" id="NKE72177.1"/>
    </source>
</evidence>
<dbReference type="RefSeq" id="WP_168061604.1">
    <property type="nucleotide sequence ID" value="NZ_VTOW01000003.1"/>
</dbReference>
<gene>
    <name evidence="1" type="ORF">MNODULE_15620</name>
</gene>